<accession>A0A2Z7BI24</accession>
<sequence>MVNQIKRHNFSSLTYENFPRAKLSQPRAITTSGARASDRQTSGTGRWKTFLFDVYNNKSQVRERRKYVRRSPFDA</sequence>
<gene>
    <name evidence="1" type="ORF">F511_04145</name>
</gene>
<evidence type="ECO:0000313" key="1">
    <source>
        <dbReference type="EMBL" id="KZV33920.1"/>
    </source>
</evidence>
<dbReference type="AlphaFoldDB" id="A0A2Z7BI24"/>
<evidence type="ECO:0000313" key="2">
    <source>
        <dbReference type="Proteomes" id="UP000250235"/>
    </source>
</evidence>
<dbReference type="Proteomes" id="UP000250235">
    <property type="component" value="Unassembled WGS sequence"/>
</dbReference>
<reference evidence="1 2" key="1">
    <citation type="journal article" date="2015" name="Proc. Natl. Acad. Sci. U.S.A.">
        <title>The resurrection genome of Boea hygrometrica: A blueprint for survival of dehydration.</title>
        <authorList>
            <person name="Xiao L."/>
            <person name="Yang G."/>
            <person name="Zhang L."/>
            <person name="Yang X."/>
            <person name="Zhao S."/>
            <person name="Ji Z."/>
            <person name="Zhou Q."/>
            <person name="Hu M."/>
            <person name="Wang Y."/>
            <person name="Chen M."/>
            <person name="Xu Y."/>
            <person name="Jin H."/>
            <person name="Xiao X."/>
            <person name="Hu G."/>
            <person name="Bao F."/>
            <person name="Hu Y."/>
            <person name="Wan P."/>
            <person name="Li L."/>
            <person name="Deng X."/>
            <person name="Kuang T."/>
            <person name="Xiang C."/>
            <person name="Zhu J.K."/>
            <person name="Oliver M.J."/>
            <person name="He Y."/>
        </authorList>
    </citation>
    <scope>NUCLEOTIDE SEQUENCE [LARGE SCALE GENOMIC DNA]</scope>
    <source>
        <strain evidence="2">cv. XS01</strain>
    </source>
</reference>
<organism evidence="1 2">
    <name type="scientific">Dorcoceras hygrometricum</name>
    <dbReference type="NCBI Taxonomy" id="472368"/>
    <lineage>
        <taxon>Eukaryota</taxon>
        <taxon>Viridiplantae</taxon>
        <taxon>Streptophyta</taxon>
        <taxon>Embryophyta</taxon>
        <taxon>Tracheophyta</taxon>
        <taxon>Spermatophyta</taxon>
        <taxon>Magnoliopsida</taxon>
        <taxon>eudicotyledons</taxon>
        <taxon>Gunneridae</taxon>
        <taxon>Pentapetalae</taxon>
        <taxon>asterids</taxon>
        <taxon>lamiids</taxon>
        <taxon>Lamiales</taxon>
        <taxon>Gesneriaceae</taxon>
        <taxon>Didymocarpoideae</taxon>
        <taxon>Trichosporeae</taxon>
        <taxon>Loxocarpinae</taxon>
        <taxon>Dorcoceras</taxon>
    </lineage>
</organism>
<dbReference type="EMBL" id="KV005645">
    <property type="protein sequence ID" value="KZV33920.1"/>
    <property type="molecule type" value="Genomic_DNA"/>
</dbReference>
<proteinExistence type="predicted"/>
<keyword evidence="2" id="KW-1185">Reference proteome</keyword>
<name>A0A2Z7BI24_9LAMI</name>
<protein>
    <submittedName>
        <fullName evidence="1">Uncharacterized protein</fullName>
    </submittedName>
</protein>